<name>A0A2U2J431_9SPHN</name>
<accession>A0A2U2J431</accession>
<protein>
    <submittedName>
        <fullName evidence="1">Uncharacterized protein</fullName>
    </submittedName>
</protein>
<evidence type="ECO:0000313" key="1">
    <source>
        <dbReference type="EMBL" id="PWG03106.1"/>
    </source>
</evidence>
<reference evidence="1 2" key="1">
    <citation type="submission" date="2018-05" db="EMBL/GenBank/DDBJ databases">
        <title>Genome of Sphingosinicella humi QZX222.</title>
        <authorList>
            <person name="Qiao Z."/>
            <person name="Wang G."/>
        </authorList>
    </citation>
    <scope>NUCLEOTIDE SEQUENCE [LARGE SCALE GENOMIC DNA]</scope>
    <source>
        <strain evidence="1 2">QZX222</strain>
    </source>
</reference>
<gene>
    <name evidence="1" type="ORF">DF286_09700</name>
</gene>
<dbReference type="Proteomes" id="UP000245916">
    <property type="component" value="Unassembled WGS sequence"/>
</dbReference>
<dbReference type="AlphaFoldDB" id="A0A2U2J431"/>
<dbReference type="EMBL" id="QFFF01000001">
    <property type="protein sequence ID" value="PWG03106.1"/>
    <property type="molecule type" value="Genomic_DNA"/>
</dbReference>
<sequence length="88" mass="9723">MDMSFLRRARRIAKQTPAHLDYSVLVATLEAMQSSSATARAQIRAAHGEEEERTAREPLVEILLAAPDWPDAIAVQQGSFHRGTVPPE</sequence>
<organism evidence="1 2">
    <name type="scientific">Allosphingosinicella humi</name>
    <dbReference type="NCBI Taxonomy" id="2068657"/>
    <lineage>
        <taxon>Bacteria</taxon>
        <taxon>Pseudomonadati</taxon>
        <taxon>Pseudomonadota</taxon>
        <taxon>Alphaproteobacteria</taxon>
        <taxon>Sphingomonadales</taxon>
        <taxon>Sphingomonadaceae</taxon>
        <taxon>Allosphingosinicella</taxon>
    </lineage>
</organism>
<comment type="caution">
    <text evidence="1">The sequence shown here is derived from an EMBL/GenBank/DDBJ whole genome shotgun (WGS) entry which is preliminary data.</text>
</comment>
<evidence type="ECO:0000313" key="2">
    <source>
        <dbReference type="Proteomes" id="UP000245916"/>
    </source>
</evidence>
<proteinExistence type="predicted"/>
<keyword evidence="2" id="KW-1185">Reference proteome</keyword>